<protein>
    <submittedName>
        <fullName evidence="7">LysR family transcriptional regulator</fullName>
    </submittedName>
</protein>
<evidence type="ECO:0000313" key="8">
    <source>
        <dbReference type="Proteomes" id="UP000241229"/>
    </source>
</evidence>
<evidence type="ECO:0000256" key="4">
    <source>
        <dbReference type="ARBA" id="ARBA00023159"/>
    </source>
</evidence>
<accession>A0A2P7S507</accession>
<dbReference type="SUPFAM" id="SSF46785">
    <property type="entry name" value="Winged helix' DNA-binding domain"/>
    <property type="match status" value="1"/>
</dbReference>
<dbReference type="SUPFAM" id="SSF53850">
    <property type="entry name" value="Periplasmic binding protein-like II"/>
    <property type="match status" value="1"/>
</dbReference>
<evidence type="ECO:0000256" key="1">
    <source>
        <dbReference type="ARBA" id="ARBA00009437"/>
    </source>
</evidence>
<dbReference type="AlphaFoldDB" id="A0A2P7S507"/>
<dbReference type="Proteomes" id="UP000241229">
    <property type="component" value="Unassembled WGS sequence"/>
</dbReference>
<dbReference type="OrthoDB" id="9807765at2"/>
<keyword evidence="5" id="KW-0804">Transcription</keyword>
<keyword evidence="3" id="KW-0238">DNA-binding</keyword>
<dbReference type="PRINTS" id="PR00039">
    <property type="entry name" value="HTHLYSR"/>
</dbReference>
<keyword evidence="2" id="KW-0805">Transcription regulation</keyword>
<evidence type="ECO:0000256" key="2">
    <source>
        <dbReference type="ARBA" id="ARBA00023015"/>
    </source>
</evidence>
<dbReference type="GO" id="GO:0003700">
    <property type="term" value="F:DNA-binding transcription factor activity"/>
    <property type="evidence" value="ECO:0007669"/>
    <property type="project" value="InterPro"/>
</dbReference>
<keyword evidence="8" id="KW-1185">Reference proteome</keyword>
<name>A0A2P7S507_9HYPH</name>
<comment type="similarity">
    <text evidence="1">Belongs to the LysR transcriptional regulatory family.</text>
</comment>
<dbReference type="GO" id="GO:0043565">
    <property type="term" value="F:sequence-specific DNA binding"/>
    <property type="evidence" value="ECO:0007669"/>
    <property type="project" value="TreeGrafter"/>
</dbReference>
<organism evidence="7 8">
    <name type="scientific">Kumtagia ephedrae</name>
    <dbReference type="NCBI Taxonomy" id="2116701"/>
    <lineage>
        <taxon>Bacteria</taxon>
        <taxon>Pseudomonadati</taxon>
        <taxon>Pseudomonadota</taxon>
        <taxon>Alphaproteobacteria</taxon>
        <taxon>Hyphomicrobiales</taxon>
        <taxon>Phyllobacteriaceae</taxon>
        <taxon>Kumtagia</taxon>
    </lineage>
</organism>
<gene>
    <name evidence="7" type="ORF">C7I84_18115</name>
</gene>
<reference evidence="7 8" key="1">
    <citation type="submission" date="2018-03" db="EMBL/GenBank/DDBJ databases">
        <title>The draft genome of Mesorhizobium sp. 6GN-30.</title>
        <authorList>
            <person name="Liu L."/>
            <person name="Li L."/>
            <person name="Wang T."/>
            <person name="Zhang X."/>
            <person name="Liang L."/>
        </authorList>
    </citation>
    <scope>NUCLEOTIDE SEQUENCE [LARGE SCALE GENOMIC DNA]</scope>
    <source>
        <strain evidence="7 8">6GN30</strain>
    </source>
</reference>
<evidence type="ECO:0000313" key="7">
    <source>
        <dbReference type="EMBL" id="PSJ57554.1"/>
    </source>
</evidence>
<dbReference type="Pfam" id="PF03466">
    <property type="entry name" value="LysR_substrate"/>
    <property type="match status" value="1"/>
</dbReference>
<dbReference type="GO" id="GO:0006351">
    <property type="term" value="P:DNA-templated transcription"/>
    <property type="evidence" value="ECO:0007669"/>
    <property type="project" value="TreeGrafter"/>
</dbReference>
<dbReference type="InterPro" id="IPR005119">
    <property type="entry name" value="LysR_subst-bd"/>
</dbReference>
<dbReference type="PANTHER" id="PTHR30537">
    <property type="entry name" value="HTH-TYPE TRANSCRIPTIONAL REGULATOR"/>
    <property type="match status" value="1"/>
</dbReference>
<dbReference type="PROSITE" id="PS50931">
    <property type="entry name" value="HTH_LYSR"/>
    <property type="match status" value="1"/>
</dbReference>
<dbReference type="InterPro" id="IPR036390">
    <property type="entry name" value="WH_DNA-bd_sf"/>
</dbReference>
<dbReference type="FunFam" id="1.10.10.10:FF:000038">
    <property type="entry name" value="Glycine cleavage system transcriptional activator"/>
    <property type="match status" value="1"/>
</dbReference>
<dbReference type="InterPro" id="IPR000847">
    <property type="entry name" value="LysR_HTH_N"/>
</dbReference>
<dbReference type="Pfam" id="PF00126">
    <property type="entry name" value="HTH_1"/>
    <property type="match status" value="1"/>
</dbReference>
<evidence type="ECO:0000259" key="6">
    <source>
        <dbReference type="PROSITE" id="PS50931"/>
    </source>
</evidence>
<dbReference type="Gene3D" id="3.40.190.10">
    <property type="entry name" value="Periplasmic binding protein-like II"/>
    <property type="match status" value="2"/>
</dbReference>
<comment type="caution">
    <text evidence="7">The sequence shown here is derived from an EMBL/GenBank/DDBJ whole genome shotgun (WGS) entry which is preliminary data.</text>
</comment>
<evidence type="ECO:0000256" key="5">
    <source>
        <dbReference type="ARBA" id="ARBA00023163"/>
    </source>
</evidence>
<feature type="domain" description="HTH lysR-type" evidence="6">
    <location>
        <begin position="6"/>
        <end position="63"/>
    </location>
</feature>
<dbReference type="PANTHER" id="PTHR30537:SF70">
    <property type="entry name" value="HTH-TYPE TRANSCRIPTIONAL ACTIVATOR AMPR"/>
    <property type="match status" value="1"/>
</dbReference>
<dbReference type="Gene3D" id="1.10.10.10">
    <property type="entry name" value="Winged helix-like DNA-binding domain superfamily/Winged helix DNA-binding domain"/>
    <property type="match status" value="1"/>
</dbReference>
<keyword evidence="4" id="KW-0010">Activator</keyword>
<dbReference type="RefSeq" id="WP_106773617.1">
    <property type="nucleotide sequence ID" value="NZ_PXYK01000017.1"/>
</dbReference>
<sequence>MVRPYLPLNALRAFEASARHLSFTRAGIELSVTQAAVSQQVRTLEQRMGVQLFRRLPRGLRITAEGEALLPVVSDAFDRLATTLDRVGSGKVRELLVVGAVGTFAVGWLLPRLESFRRAHPFVELRLSTNNNRVDLAAEGLDFSIRFGNGAWHGLDATELFEAPLTPLCTPALAAALGSPRDLGELTLLRSYRADEWSRWFAAAGVEAPPNLAGAIVFDSSLAMMEAAEQGAGVALAPALMFSRQLRNGSIRRPFRASISLGSYWLTRLKSRQPTAAMLAFAGWIVAQEPEFRREPPGEAPG</sequence>
<proteinExistence type="inferred from homology"/>
<dbReference type="EMBL" id="PXYK01000017">
    <property type="protein sequence ID" value="PSJ57554.1"/>
    <property type="molecule type" value="Genomic_DNA"/>
</dbReference>
<evidence type="ECO:0000256" key="3">
    <source>
        <dbReference type="ARBA" id="ARBA00023125"/>
    </source>
</evidence>
<dbReference type="InterPro" id="IPR036388">
    <property type="entry name" value="WH-like_DNA-bd_sf"/>
</dbReference>
<dbReference type="InterPro" id="IPR058163">
    <property type="entry name" value="LysR-type_TF_proteobact-type"/>
</dbReference>